<evidence type="ECO:0000256" key="8">
    <source>
        <dbReference type="SAM" id="Phobius"/>
    </source>
</evidence>
<organism evidence="9 10">
    <name type="scientific">Ureibacillus thermosphaericus</name>
    <dbReference type="NCBI Taxonomy" id="51173"/>
    <lineage>
        <taxon>Bacteria</taxon>
        <taxon>Bacillati</taxon>
        <taxon>Bacillota</taxon>
        <taxon>Bacilli</taxon>
        <taxon>Bacillales</taxon>
        <taxon>Caryophanaceae</taxon>
        <taxon>Ureibacillus</taxon>
    </lineage>
</organism>
<dbReference type="GO" id="GO:0006508">
    <property type="term" value="P:proteolysis"/>
    <property type="evidence" value="ECO:0007669"/>
    <property type="project" value="UniProtKB-KW"/>
</dbReference>
<feature type="transmembrane region" description="Helical" evidence="8">
    <location>
        <begin position="104"/>
        <end position="125"/>
    </location>
</feature>
<evidence type="ECO:0000256" key="5">
    <source>
        <dbReference type="ARBA" id="ARBA00022801"/>
    </source>
</evidence>
<keyword evidence="4 8" id="KW-0812">Transmembrane</keyword>
<keyword evidence="1" id="KW-1003">Cell membrane</keyword>
<keyword evidence="6 8" id="KW-1133">Transmembrane helix</keyword>
<proteinExistence type="predicted"/>
<keyword evidence="7 8" id="KW-0472">Membrane</keyword>
<feature type="transmembrane region" description="Helical" evidence="8">
    <location>
        <begin position="80"/>
        <end position="98"/>
    </location>
</feature>
<keyword evidence="2" id="KW-0673">Quorum sensing</keyword>
<evidence type="ECO:0000256" key="1">
    <source>
        <dbReference type="ARBA" id="ARBA00022475"/>
    </source>
</evidence>
<dbReference type="EMBL" id="JACHGZ010000042">
    <property type="protein sequence ID" value="MBB5150221.1"/>
    <property type="molecule type" value="Genomic_DNA"/>
</dbReference>
<dbReference type="SMART" id="SM00793">
    <property type="entry name" value="AgrB"/>
    <property type="match status" value="1"/>
</dbReference>
<evidence type="ECO:0000256" key="3">
    <source>
        <dbReference type="ARBA" id="ARBA00022670"/>
    </source>
</evidence>
<dbReference type="Proteomes" id="UP000557217">
    <property type="component" value="Unassembled WGS sequence"/>
</dbReference>
<accession>A0A840PZX2</accession>
<evidence type="ECO:0000256" key="4">
    <source>
        <dbReference type="ARBA" id="ARBA00022692"/>
    </source>
</evidence>
<keyword evidence="10" id="KW-1185">Reference proteome</keyword>
<feature type="transmembrane region" description="Helical" evidence="8">
    <location>
        <begin position="145"/>
        <end position="170"/>
    </location>
</feature>
<reference evidence="9 10" key="1">
    <citation type="submission" date="2020-08" db="EMBL/GenBank/DDBJ databases">
        <title>Genomic Encyclopedia of Type Strains, Phase IV (KMG-IV): sequencing the most valuable type-strain genomes for metagenomic binning, comparative biology and taxonomic classification.</title>
        <authorList>
            <person name="Goeker M."/>
        </authorList>
    </citation>
    <scope>NUCLEOTIDE SEQUENCE [LARGE SCALE GENOMIC DNA]</scope>
    <source>
        <strain evidence="9 10">DSM 10633</strain>
    </source>
</reference>
<dbReference type="InterPro" id="IPR006741">
    <property type="entry name" value="AgrB"/>
</dbReference>
<dbReference type="AlphaFoldDB" id="A0A840PZX2"/>
<evidence type="ECO:0000256" key="6">
    <source>
        <dbReference type="ARBA" id="ARBA00022989"/>
    </source>
</evidence>
<gene>
    <name evidence="9" type="ORF">HNR36_002621</name>
</gene>
<dbReference type="Pfam" id="PF04647">
    <property type="entry name" value="AgrB"/>
    <property type="match status" value="1"/>
</dbReference>
<evidence type="ECO:0000256" key="7">
    <source>
        <dbReference type="ARBA" id="ARBA00023136"/>
    </source>
</evidence>
<evidence type="ECO:0000256" key="2">
    <source>
        <dbReference type="ARBA" id="ARBA00022654"/>
    </source>
</evidence>
<dbReference type="RefSeq" id="WP_016839647.1">
    <property type="nucleotide sequence ID" value="NZ_AP018335.1"/>
</dbReference>
<evidence type="ECO:0000313" key="9">
    <source>
        <dbReference type="EMBL" id="MBB5150221.1"/>
    </source>
</evidence>
<dbReference type="GO" id="GO:0016020">
    <property type="term" value="C:membrane"/>
    <property type="evidence" value="ECO:0007669"/>
    <property type="project" value="InterPro"/>
</dbReference>
<sequence>MNFLSNIENRIVNMLTLEHYNNLEREKIKFGVRLILNDIWKIIIIYLIAILLDCFFITFFTHIVFFILRQVCLGFHFQNNIVCLLMSILAFPIGVIIIKDFHLSIEWLILFTGTMSLFLFIFSPIGTSKRPVFNYKHRQYLKKKIAFRLFVLWLCFIFIPSSRIFIFYGITLQLISVLTQKFVGGKENV</sequence>
<keyword evidence="5" id="KW-0378">Hydrolase</keyword>
<protein>
    <submittedName>
        <fullName evidence="9">Accessory gene regulator B</fullName>
    </submittedName>
</protein>
<comment type="caution">
    <text evidence="9">The sequence shown here is derived from an EMBL/GenBank/DDBJ whole genome shotgun (WGS) entry which is preliminary data.</text>
</comment>
<feature type="transmembrane region" description="Helical" evidence="8">
    <location>
        <begin position="43"/>
        <end position="68"/>
    </location>
</feature>
<dbReference type="GO" id="GO:0009372">
    <property type="term" value="P:quorum sensing"/>
    <property type="evidence" value="ECO:0007669"/>
    <property type="project" value="UniProtKB-KW"/>
</dbReference>
<evidence type="ECO:0000313" key="10">
    <source>
        <dbReference type="Proteomes" id="UP000557217"/>
    </source>
</evidence>
<dbReference type="GO" id="GO:0008233">
    <property type="term" value="F:peptidase activity"/>
    <property type="evidence" value="ECO:0007669"/>
    <property type="project" value="UniProtKB-KW"/>
</dbReference>
<keyword evidence="3" id="KW-0645">Protease</keyword>
<name>A0A840PZX2_URETH</name>